<proteinExistence type="predicted"/>
<dbReference type="STRING" id="1703779.AMJ83_06880"/>
<accession>A0A0S8FUA1</accession>
<name>A0A0S8FUA1_UNCW3</name>
<dbReference type="Proteomes" id="UP000051373">
    <property type="component" value="Unassembled WGS sequence"/>
</dbReference>
<dbReference type="EMBL" id="LJUJ01000012">
    <property type="protein sequence ID" value="KPK63492.1"/>
    <property type="molecule type" value="Genomic_DNA"/>
</dbReference>
<feature type="signal peptide" evidence="1">
    <location>
        <begin position="1"/>
        <end position="22"/>
    </location>
</feature>
<evidence type="ECO:0000256" key="1">
    <source>
        <dbReference type="SAM" id="SignalP"/>
    </source>
</evidence>
<keyword evidence="1" id="KW-0732">Signal</keyword>
<feature type="chain" id="PRO_5006646454" evidence="1">
    <location>
        <begin position="23"/>
        <end position="158"/>
    </location>
</feature>
<dbReference type="AlphaFoldDB" id="A0A0S8FUA1"/>
<comment type="caution">
    <text evidence="2">The sequence shown here is derived from an EMBL/GenBank/DDBJ whole genome shotgun (WGS) entry which is preliminary data.</text>
</comment>
<evidence type="ECO:0000313" key="2">
    <source>
        <dbReference type="EMBL" id="KPK63492.1"/>
    </source>
</evidence>
<evidence type="ECO:0000313" key="3">
    <source>
        <dbReference type="Proteomes" id="UP000051373"/>
    </source>
</evidence>
<gene>
    <name evidence="2" type="ORF">AMJ83_06880</name>
</gene>
<protein>
    <submittedName>
        <fullName evidence="2">Uncharacterized protein</fullName>
    </submittedName>
</protein>
<reference evidence="2 3" key="1">
    <citation type="journal article" date="2015" name="Microbiome">
        <title>Genomic resolution of linkages in carbon, nitrogen, and sulfur cycling among widespread estuary sediment bacteria.</title>
        <authorList>
            <person name="Baker B.J."/>
            <person name="Lazar C.S."/>
            <person name="Teske A.P."/>
            <person name="Dick G.J."/>
        </authorList>
    </citation>
    <scope>NUCLEOTIDE SEQUENCE [LARGE SCALE GENOMIC DNA]</scope>
    <source>
        <strain evidence="2">SM23_42</strain>
    </source>
</reference>
<sequence length="158" mass="17907">MKLHIKMMLALILLLLSCRERVSQLDIMSDDFVSPPPTDAEVTGLYYQAGNLVGIQFTMLFAEASQGNVDVTNVFFQDISERLRTVTTIHTGDQHYVIEIFGPYELGDYSLRLFFGEIAIGARIFSIVQEKGQMVIHSVPEVRRVLDKAQEWRVVISP</sequence>
<dbReference type="PROSITE" id="PS51257">
    <property type="entry name" value="PROKAR_LIPOPROTEIN"/>
    <property type="match status" value="1"/>
</dbReference>
<organism evidence="2 3">
    <name type="scientific">candidate division WOR_3 bacterium SM23_42</name>
    <dbReference type="NCBI Taxonomy" id="1703779"/>
    <lineage>
        <taxon>Bacteria</taxon>
        <taxon>Bacteria division WOR-3</taxon>
    </lineage>
</organism>